<proteinExistence type="predicted"/>
<name>A0ACA9SL54_9GLOM</name>
<comment type="caution">
    <text evidence="1">The sequence shown here is derived from an EMBL/GenBank/DDBJ whole genome shotgun (WGS) entry which is preliminary data.</text>
</comment>
<organism evidence="1 2">
    <name type="scientific">Racocetra persica</name>
    <dbReference type="NCBI Taxonomy" id="160502"/>
    <lineage>
        <taxon>Eukaryota</taxon>
        <taxon>Fungi</taxon>
        <taxon>Fungi incertae sedis</taxon>
        <taxon>Mucoromycota</taxon>
        <taxon>Glomeromycotina</taxon>
        <taxon>Glomeromycetes</taxon>
        <taxon>Diversisporales</taxon>
        <taxon>Gigasporaceae</taxon>
        <taxon>Racocetra</taxon>
    </lineage>
</organism>
<feature type="non-terminal residue" evidence="1">
    <location>
        <position position="247"/>
    </location>
</feature>
<keyword evidence="2" id="KW-1185">Reference proteome</keyword>
<gene>
    <name evidence="1" type="ORF">RPERSI_LOCUS31971</name>
</gene>
<sequence>NQLTLEDIDVLNVAANQFLALKGNDAWKFLKMAINEFFDSSKDERVLRNLINKLLESSLAFEDKQFIEGKLVDIKALKSILEKASKEKEKFEKTAKELLNLTAKEVLETAVNYLLKLKRKSVLLILGSGGTGKSTFNRYLARLLWEKYKKDKTQPIPLFIALAPLEKFINHDQDFIEVYLHEKGNLSTVQIDELRNRKFVFILDGYDEIAERDRHFYDSNMFSKWKNAKIIISCRPEYLNKGYEEIF</sequence>
<dbReference type="EMBL" id="CAJVQC010131044">
    <property type="protein sequence ID" value="CAG8841644.1"/>
    <property type="molecule type" value="Genomic_DNA"/>
</dbReference>
<evidence type="ECO:0000313" key="2">
    <source>
        <dbReference type="Proteomes" id="UP000789920"/>
    </source>
</evidence>
<accession>A0ACA9SL54</accession>
<protein>
    <submittedName>
        <fullName evidence="1">6739_t:CDS:1</fullName>
    </submittedName>
</protein>
<feature type="non-terminal residue" evidence="1">
    <location>
        <position position="1"/>
    </location>
</feature>
<dbReference type="Proteomes" id="UP000789920">
    <property type="component" value="Unassembled WGS sequence"/>
</dbReference>
<reference evidence="1" key="1">
    <citation type="submission" date="2021-06" db="EMBL/GenBank/DDBJ databases">
        <authorList>
            <person name="Kallberg Y."/>
            <person name="Tangrot J."/>
            <person name="Rosling A."/>
        </authorList>
    </citation>
    <scope>NUCLEOTIDE SEQUENCE</scope>
    <source>
        <strain evidence="1">MA461A</strain>
    </source>
</reference>
<evidence type="ECO:0000313" key="1">
    <source>
        <dbReference type="EMBL" id="CAG8841644.1"/>
    </source>
</evidence>